<keyword evidence="5" id="KW-1185">Reference proteome</keyword>
<keyword evidence="1" id="KW-0472">Membrane</keyword>
<evidence type="ECO:0000313" key="4">
    <source>
        <dbReference type="EMBL" id="PKQ69406.1"/>
    </source>
</evidence>
<dbReference type="AlphaFoldDB" id="A0A2N3IGG8"/>
<dbReference type="Pfam" id="PF04773">
    <property type="entry name" value="FecR"/>
    <property type="match status" value="1"/>
</dbReference>
<dbReference type="InterPro" id="IPR006860">
    <property type="entry name" value="FecR"/>
</dbReference>
<evidence type="ECO:0008006" key="6">
    <source>
        <dbReference type="Google" id="ProtNLM"/>
    </source>
</evidence>
<feature type="domain" description="FecR protein" evidence="2">
    <location>
        <begin position="185"/>
        <end position="279"/>
    </location>
</feature>
<comment type="caution">
    <text evidence="4">The sequence shown here is derived from an EMBL/GenBank/DDBJ whole genome shotgun (WGS) entry which is preliminary data.</text>
</comment>
<feature type="domain" description="Protein FecR C-terminal" evidence="3">
    <location>
        <begin position="327"/>
        <end position="396"/>
    </location>
</feature>
<dbReference type="Gene3D" id="3.55.50.30">
    <property type="match status" value="1"/>
</dbReference>
<dbReference type="PANTHER" id="PTHR30273:SF2">
    <property type="entry name" value="PROTEIN FECR"/>
    <property type="match status" value="1"/>
</dbReference>
<protein>
    <recommendedName>
        <fullName evidence="6">Iron dicitrate transport regulator FecR</fullName>
    </recommendedName>
</protein>
<dbReference type="PANTHER" id="PTHR30273">
    <property type="entry name" value="PERIPLASMIC SIGNAL SENSOR AND SIGMA FACTOR ACTIVATOR FECR-RELATED"/>
    <property type="match status" value="1"/>
</dbReference>
<evidence type="ECO:0000259" key="3">
    <source>
        <dbReference type="Pfam" id="PF16344"/>
    </source>
</evidence>
<dbReference type="GO" id="GO:0016989">
    <property type="term" value="F:sigma factor antagonist activity"/>
    <property type="evidence" value="ECO:0007669"/>
    <property type="project" value="TreeGrafter"/>
</dbReference>
<organism evidence="4 5">
    <name type="scientific">Labilibaculum manganireducens</name>
    <dbReference type="NCBI Taxonomy" id="1940525"/>
    <lineage>
        <taxon>Bacteria</taxon>
        <taxon>Pseudomonadati</taxon>
        <taxon>Bacteroidota</taxon>
        <taxon>Bacteroidia</taxon>
        <taxon>Marinilabiliales</taxon>
        <taxon>Marinifilaceae</taxon>
        <taxon>Labilibaculum</taxon>
    </lineage>
</organism>
<accession>A0A2N3IGG8</accession>
<dbReference type="FunFam" id="2.60.120.1440:FF:000001">
    <property type="entry name" value="Putative anti-sigma factor"/>
    <property type="match status" value="1"/>
</dbReference>
<sequence>MKNTQEHIKLAQLLAKQFVGELSDAEIKQLILFEKEEDKNEILSSVREKGIDFNRLERYQTFNLEEARKKVDWKIQFRQKSKKINFTKILRYAAILALPLALAVYMLYLTDVTQPDGLGQAAIEIKPGETKAQLYLSDGRIVDLEKQQKDLIRETDGSVIEKDSLGLNYQTNTLDTEPESIAENVVVTPVGGEYQLTLSDGTKVWMNAKSEIRYPVRFIGNTRKVKISGEVYFKVAKDAGKPFIVDANDVEVKVLGTQFNIMAYPDERSIQTTLVEGAVSLKAKELSGKTTSVGLSPGRQADYDRFSKSVETREVDVDRFIAWKNGKFVFEKESLNDIMRKLERWYDIKVFFQSNELKNMRFSARIDRYGNINDILEKMQQTTNINFDIKNNIIQIKKK</sequence>
<dbReference type="RefSeq" id="WP_101307817.1">
    <property type="nucleotide sequence ID" value="NZ_MVDE01000001.1"/>
</dbReference>
<name>A0A2N3IGG8_9BACT</name>
<evidence type="ECO:0000259" key="2">
    <source>
        <dbReference type="Pfam" id="PF04773"/>
    </source>
</evidence>
<feature type="transmembrane region" description="Helical" evidence="1">
    <location>
        <begin position="89"/>
        <end position="108"/>
    </location>
</feature>
<gene>
    <name evidence="4" type="ORF">BZG01_00265</name>
</gene>
<dbReference type="Pfam" id="PF16344">
    <property type="entry name" value="FecR_C"/>
    <property type="match status" value="1"/>
</dbReference>
<keyword evidence="1" id="KW-1133">Transmembrane helix</keyword>
<dbReference type="Proteomes" id="UP000233618">
    <property type="component" value="Unassembled WGS sequence"/>
</dbReference>
<keyword evidence="1" id="KW-0812">Transmembrane</keyword>
<proteinExistence type="predicted"/>
<evidence type="ECO:0000256" key="1">
    <source>
        <dbReference type="SAM" id="Phobius"/>
    </source>
</evidence>
<evidence type="ECO:0000313" key="5">
    <source>
        <dbReference type="Proteomes" id="UP000233618"/>
    </source>
</evidence>
<dbReference type="Gene3D" id="2.60.120.1440">
    <property type="match status" value="1"/>
</dbReference>
<reference evidence="4 5" key="1">
    <citation type="journal article" date="2017" name="Front. Microbiol.">
        <title>Labilibaculum manganireducens gen. nov., sp. nov. and Labilibaculum filiforme sp. nov., Novel Bacteroidetes Isolated from Subsurface Sediments of the Baltic Sea.</title>
        <authorList>
            <person name="Vandieken V."/>
            <person name="Marshall I.P."/>
            <person name="Niemann H."/>
            <person name="Engelen B."/>
            <person name="Cypionka H."/>
        </authorList>
    </citation>
    <scope>NUCLEOTIDE SEQUENCE [LARGE SCALE GENOMIC DNA]</scope>
    <source>
        <strain evidence="4 5">59.10-2M</strain>
    </source>
</reference>
<dbReference type="InterPro" id="IPR012373">
    <property type="entry name" value="Ferrdict_sens_TM"/>
</dbReference>
<dbReference type="EMBL" id="MVDE01000001">
    <property type="protein sequence ID" value="PKQ69406.1"/>
    <property type="molecule type" value="Genomic_DNA"/>
</dbReference>
<dbReference type="InterPro" id="IPR032508">
    <property type="entry name" value="FecR_C"/>
</dbReference>